<evidence type="ECO:0000313" key="4">
    <source>
        <dbReference type="Proteomes" id="UP000236928"/>
    </source>
</evidence>
<evidence type="ECO:0008006" key="5">
    <source>
        <dbReference type="Google" id="ProtNLM"/>
    </source>
</evidence>
<feature type="chain" id="PRO_5015155731" description="Integral membrane protein" evidence="2">
    <location>
        <begin position="25"/>
        <end position="979"/>
    </location>
</feature>
<keyword evidence="4" id="KW-1185">Reference proteome</keyword>
<feature type="region of interest" description="Disordered" evidence="1">
    <location>
        <begin position="497"/>
        <end position="533"/>
    </location>
</feature>
<gene>
    <name evidence="3" type="ORF">CmeUKMEL1_18055</name>
</gene>
<feature type="compositionally biased region" description="Basic and acidic residues" evidence="1">
    <location>
        <begin position="509"/>
        <end position="524"/>
    </location>
</feature>
<feature type="compositionally biased region" description="Basic and acidic residues" evidence="1">
    <location>
        <begin position="568"/>
        <end position="608"/>
    </location>
</feature>
<feature type="compositionally biased region" description="Polar residues" evidence="1">
    <location>
        <begin position="497"/>
        <end position="508"/>
    </location>
</feature>
<dbReference type="VEuPathDB" id="CryptoDB:CmeUKMEL1_18055"/>
<feature type="compositionally biased region" description="Basic and acidic residues" evidence="1">
    <location>
        <begin position="790"/>
        <end position="836"/>
    </location>
</feature>
<feature type="region of interest" description="Disordered" evidence="1">
    <location>
        <begin position="550"/>
        <end position="608"/>
    </location>
</feature>
<feature type="compositionally biased region" description="Polar residues" evidence="1">
    <location>
        <begin position="675"/>
        <end position="698"/>
    </location>
</feature>
<feature type="compositionally biased region" description="Polar residues" evidence="1">
    <location>
        <begin position="258"/>
        <end position="268"/>
    </location>
</feature>
<name>A0A2P4Z692_9CRYT</name>
<feature type="region of interest" description="Disordered" evidence="1">
    <location>
        <begin position="751"/>
        <end position="842"/>
    </location>
</feature>
<reference evidence="3 4" key="1">
    <citation type="submission" date="2014-04" db="EMBL/GenBank/DDBJ databases">
        <title>Comparative Genomics of Cryptosporidium Species.</title>
        <authorList>
            <person name="Silva J.C."/>
            <person name="Su Q."/>
            <person name="Chalmers R."/>
            <person name="Chibucos M.C."/>
            <person name="Elwin K."/>
            <person name="Godinez A."/>
            <person name="Guo F."/>
            <person name="Huynh K."/>
            <person name="Orvis J."/>
            <person name="Ott S."/>
            <person name="Sadzewicz L."/>
            <person name="Sengamalay N."/>
            <person name="Shetty A."/>
            <person name="Sun M."/>
            <person name="Tallon L."/>
            <person name="Xiao L."/>
            <person name="Zhang H."/>
            <person name="Fraser C.M."/>
            <person name="Zhu G."/>
            <person name="Kissinger J."/>
            <person name="Widmer G."/>
        </authorList>
    </citation>
    <scope>NUCLEOTIDE SEQUENCE [LARGE SCALE GENOMIC DNA]</scope>
    <source>
        <strain evidence="3 4">UKMEL1</strain>
    </source>
</reference>
<protein>
    <recommendedName>
        <fullName evidence="5">Integral membrane protein</fullName>
    </recommendedName>
</protein>
<proteinExistence type="predicted"/>
<dbReference type="AlphaFoldDB" id="A0A2P4Z692"/>
<feature type="region of interest" description="Disordered" evidence="1">
    <location>
        <begin position="258"/>
        <end position="283"/>
    </location>
</feature>
<feature type="compositionally biased region" description="Basic and acidic residues" evidence="1">
    <location>
        <begin position="757"/>
        <end position="769"/>
    </location>
</feature>
<comment type="caution">
    <text evidence="3">The sequence shown here is derived from an EMBL/GenBank/DDBJ whole genome shotgun (WGS) entry which is preliminary data.</text>
</comment>
<dbReference type="Proteomes" id="UP000236928">
    <property type="component" value="Unassembled WGS sequence"/>
</dbReference>
<feature type="compositionally biased region" description="Basic and acidic residues" evidence="1">
    <location>
        <begin position="550"/>
        <end position="561"/>
    </location>
</feature>
<organism evidence="3 4">
    <name type="scientific">Cryptosporidium meleagridis</name>
    <dbReference type="NCBI Taxonomy" id="93969"/>
    <lineage>
        <taxon>Eukaryota</taxon>
        <taxon>Sar</taxon>
        <taxon>Alveolata</taxon>
        <taxon>Apicomplexa</taxon>
        <taxon>Conoidasida</taxon>
        <taxon>Coccidia</taxon>
        <taxon>Eucoccidiorida</taxon>
        <taxon>Eimeriorina</taxon>
        <taxon>Cryptosporidiidae</taxon>
        <taxon>Cryptosporidium</taxon>
    </lineage>
</organism>
<sequence>MKFDTKASLFVFFALPLFSVLASANSPNDDGQDIPTNTGNVIEKLSGLNLNVFEAELCLEILIQMMLVIYTFILRCNAVFNPEESVESVTKLKLILLYVEKHSQFSDKKKMTSPNRLECINETLNPLLETDLMYQMENSSKYNGVCIFEFLNERLNEITTTLEILIKLLKLMIIKKVNLGYSVVAKKMISLYSEYRLLLKKSLNLYRKMSKGKFLQQCETTKEVVYTISINLIYGINILKPIQELLSNHKKNLIMQNSTGLKTSNSNRSSEKDDSNKGNKQKFPENTELNQYIFKIETIVIFSFEIILFAIENFFFFNSSIAKESLSKHKEIYDKVKQEILARSTELLLTEEEAHKIKVNVRNFLAIDQLLQTDNSVFSFDRQLNQKIIISKLLKLIERLKILLLYLKQENINEKRNSYINFLLRNTIVYLEERIPVFETAVVLFQEQDIDYLLGFINKNSQELLANARKTIVESSTSKEPHTSRKTKMNRFQNIESACATTSVPTNENVREVDPKSRASDLSKPKKSKSMRKQLKMELLLSQEKASEKKSVISKTIKEQKTSNQKQSKRDKIRNRAEKWQRQRQKEEDERRREREEEARKKREKEEKFELSRLTRVVTKIEQNFEAVNMEIQMRESLQSLFLNMFNLLSRITESENIQNGRESSNNIFEGRESASASLETNIPSQPHVATQSTTNFVGGSRVKRRAYETHRQPLAASTLDLIAKSRNTNEASDSGSQSLDIASEEIKSLETTQADSGDKLRSKNEKQSKAFSRSKSRSTRSRTRSRGRSRTESRGRSISRAESRGRSKSRTESRGRSKSRTESRSRSKSRTESRSRSRSRSRNNLECEIGYLFERPLTKVEDFGGTKNIESKLLKLFSNFESNESEDSAQTDESNEQFLFGFFGIKKFDYSKFTIETPTHELEAAISEINLELIKINENVIPLLTGKDYETVKSFERQMIRELIKLLIMLNNVSEKYK</sequence>
<feature type="compositionally biased region" description="Basic and acidic residues" evidence="1">
    <location>
        <begin position="269"/>
        <end position="283"/>
    </location>
</feature>
<feature type="compositionally biased region" description="Basic residues" evidence="1">
    <location>
        <begin position="773"/>
        <end position="789"/>
    </location>
</feature>
<evidence type="ECO:0000256" key="2">
    <source>
        <dbReference type="SAM" id="SignalP"/>
    </source>
</evidence>
<feature type="signal peptide" evidence="2">
    <location>
        <begin position="1"/>
        <end position="24"/>
    </location>
</feature>
<evidence type="ECO:0000313" key="3">
    <source>
        <dbReference type="EMBL" id="POM85565.1"/>
    </source>
</evidence>
<accession>A0A2P4Z692</accession>
<keyword evidence="2" id="KW-0732">Signal</keyword>
<dbReference type="OrthoDB" id="344251at2759"/>
<dbReference type="EMBL" id="JIBK01000053">
    <property type="protein sequence ID" value="POM85565.1"/>
    <property type="molecule type" value="Genomic_DNA"/>
</dbReference>
<feature type="region of interest" description="Disordered" evidence="1">
    <location>
        <begin position="673"/>
        <end position="712"/>
    </location>
</feature>
<evidence type="ECO:0000256" key="1">
    <source>
        <dbReference type="SAM" id="MobiDB-lite"/>
    </source>
</evidence>